<comment type="caution">
    <text evidence="1">The sequence shown here is derived from an EMBL/GenBank/DDBJ whole genome shotgun (WGS) entry which is preliminary data.</text>
</comment>
<gene>
    <name evidence="1" type="ORF">GWI33_014966</name>
</gene>
<protein>
    <submittedName>
        <fullName evidence="1">Uncharacterized protein</fullName>
    </submittedName>
</protein>
<dbReference type="AlphaFoldDB" id="A0A834I6B8"/>
<proteinExistence type="predicted"/>
<evidence type="ECO:0000313" key="1">
    <source>
        <dbReference type="EMBL" id="KAF7272230.1"/>
    </source>
</evidence>
<keyword evidence="2" id="KW-1185">Reference proteome</keyword>
<name>A0A834I6B8_RHYFE</name>
<reference evidence="1" key="1">
    <citation type="submission" date="2020-08" db="EMBL/GenBank/DDBJ databases">
        <title>Genome sequencing and assembly of the red palm weevil Rhynchophorus ferrugineus.</title>
        <authorList>
            <person name="Dias G.B."/>
            <person name="Bergman C.M."/>
            <person name="Manee M."/>
        </authorList>
    </citation>
    <scope>NUCLEOTIDE SEQUENCE</scope>
    <source>
        <strain evidence="1">AA-2017</strain>
        <tissue evidence="1">Whole larva</tissue>
    </source>
</reference>
<dbReference type="EMBL" id="JAACXV010013805">
    <property type="protein sequence ID" value="KAF7272230.1"/>
    <property type="molecule type" value="Genomic_DNA"/>
</dbReference>
<organism evidence="1 2">
    <name type="scientific">Rhynchophorus ferrugineus</name>
    <name type="common">Red palm weevil</name>
    <name type="synonym">Curculio ferrugineus</name>
    <dbReference type="NCBI Taxonomy" id="354439"/>
    <lineage>
        <taxon>Eukaryota</taxon>
        <taxon>Metazoa</taxon>
        <taxon>Ecdysozoa</taxon>
        <taxon>Arthropoda</taxon>
        <taxon>Hexapoda</taxon>
        <taxon>Insecta</taxon>
        <taxon>Pterygota</taxon>
        <taxon>Neoptera</taxon>
        <taxon>Endopterygota</taxon>
        <taxon>Coleoptera</taxon>
        <taxon>Polyphaga</taxon>
        <taxon>Cucujiformia</taxon>
        <taxon>Curculionidae</taxon>
        <taxon>Dryophthorinae</taxon>
        <taxon>Rhynchophorus</taxon>
    </lineage>
</organism>
<sequence length="95" mass="10583">METNGESRLRERDVVLVIINGVLANWVKVLVRAGPSDVVTREGRGRGCKKSEVHLGGRSGRFARHFPVNRSLIGRYVYCSASQLCRGRVAIWESS</sequence>
<accession>A0A834I6B8</accession>
<evidence type="ECO:0000313" key="2">
    <source>
        <dbReference type="Proteomes" id="UP000625711"/>
    </source>
</evidence>
<dbReference type="Proteomes" id="UP000625711">
    <property type="component" value="Unassembled WGS sequence"/>
</dbReference>